<accession>A0A8C6WA85</accession>
<keyword evidence="5" id="KW-1185">Reference proteome</keyword>
<dbReference type="InterPro" id="IPR043592">
    <property type="entry name" value="FMNL_animal"/>
</dbReference>
<dbReference type="AlphaFoldDB" id="A0A8C6WA85"/>
<dbReference type="GO" id="GO:0005829">
    <property type="term" value="C:cytosol"/>
    <property type="evidence" value="ECO:0007669"/>
    <property type="project" value="TreeGrafter"/>
</dbReference>
<organism evidence="4 5">
    <name type="scientific">Nannospalax galili</name>
    <name type="common">Northern Israeli blind subterranean mole rat</name>
    <name type="synonym">Spalax galili</name>
    <dbReference type="NCBI Taxonomy" id="1026970"/>
    <lineage>
        <taxon>Eukaryota</taxon>
        <taxon>Metazoa</taxon>
        <taxon>Chordata</taxon>
        <taxon>Craniata</taxon>
        <taxon>Vertebrata</taxon>
        <taxon>Euteleostomi</taxon>
        <taxon>Mammalia</taxon>
        <taxon>Eutheria</taxon>
        <taxon>Euarchontoglires</taxon>
        <taxon>Glires</taxon>
        <taxon>Rodentia</taxon>
        <taxon>Myomorpha</taxon>
        <taxon>Muroidea</taxon>
        <taxon>Spalacidae</taxon>
        <taxon>Spalacinae</taxon>
        <taxon>Nannospalax</taxon>
    </lineage>
</organism>
<dbReference type="GeneTree" id="ENSGT00940000156292"/>
<dbReference type="InterPro" id="IPR042201">
    <property type="entry name" value="FH2_Formin_sf"/>
</dbReference>
<proteinExistence type="inferred from homology"/>
<evidence type="ECO:0000313" key="4">
    <source>
        <dbReference type="Ensembl" id="ENSNGAP00000018940.1"/>
    </source>
</evidence>
<evidence type="ECO:0000256" key="1">
    <source>
        <dbReference type="ARBA" id="ARBA00023449"/>
    </source>
</evidence>
<dbReference type="GO" id="GO:0008360">
    <property type="term" value="P:regulation of cell shape"/>
    <property type="evidence" value="ECO:0007669"/>
    <property type="project" value="TreeGrafter"/>
</dbReference>
<sequence>NSPTMDKLLADSKTAQEAYESVVEYFGENPKTTSPSMFFSLFSRFTKAYKKAEQDVEQWKKEAAAQEVGRGEPPTPKSPSKARQQQMDLISELKRKQQKEPLIYESDRDGAIEDIITGEDFARSLSCLQPGFGLPLCF</sequence>
<comment type="similarity">
    <text evidence="1">Belongs to the formin homology family.</text>
</comment>
<evidence type="ECO:0000256" key="2">
    <source>
        <dbReference type="SAM" id="MobiDB-lite"/>
    </source>
</evidence>
<dbReference type="InterPro" id="IPR015425">
    <property type="entry name" value="FH2_Formin"/>
</dbReference>
<feature type="domain" description="FH2" evidence="3">
    <location>
        <begin position="1"/>
        <end position="75"/>
    </location>
</feature>
<dbReference type="GO" id="GO:0030866">
    <property type="term" value="P:cortical actin cytoskeleton organization"/>
    <property type="evidence" value="ECO:0007669"/>
    <property type="project" value="TreeGrafter"/>
</dbReference>
<name>A0A8C6WA85_NANGA</name>
<dbReference type="PROSITE" id="PS51444">
    <property type="entry name" value="FH2"/>
    <property type="match status" value="1"/>
</dbReference>
<evidence type="ECO:0000313" key="5">
    <source>
        <dbReference type="Proteomes" id="UP000694381"/>
    </source>
</evidence>
<dbReference type="PANTHER" id="PTHR45857:SF2">
    <property type="entry name" value="FORMIN-LIKE PROTEIN 1"/>
    <property type="match status" value="1"/>
</dbReference>
<dbReference type="GO" id="GO:0051015">
    <property type="term" value="F:actin filament binding"/>
    <property type="evidence" value="ECO:0007669"/>
    <property type="project" value="TreeGrafter"/>
</dbReference>
<feature type="region of interest" description="Disordered" evidence="2">
    <location>
        <begin position="60"/>
        <end position="88"/>
    </location>
</feature>
<dbReference type="GO" id="GO:0016477">
    <property type="term" value="P:cell migration"/>
    <property type="evidence" value="ECO:0007669"/>
    <property type="project" value="TreeGrafter"/>
</dbReference>
<gene>
    <name evidence="4" type="primary">Fmnl1</name>
</gene>
<dbReference type="SUPFAM" id="SSF101447">
    <property type="entry name" value="Formin homology 2 domain (FH2 domain)"/>
    <property type="match status" value="1"/>
</dbReference>
<dbReference type="Gene3D" id="1.20.58.2220">
    <property type="entry name" value="Formin, FH2 domain"/>
    <property type="match status" value="1"/>
</dbReference>
<dbReference type="Ensembl" id="ENSNGAT00000024597.1">
    <property type="protein sequence ID" value="ENSNGAP00000018940.1"/>
    <property type="gene ID" value="ENSNGAG00000018866.1"/>
</dbReference>
<evidence type="ECO:0000259" key="3">
    <source>
        <dbReference type="PROSITE" id="PS51444"/>
    </source>
</evidence>
<protein>
    <submittedName>
        <fullName evidence="4">Formin-like 1</fullName>
    </submittedName>
</protein>
<dbReference type="PANTHER" id="PTHR45857">
    <property type="entry name" value="FORMIN-LIKE PROTEIN"/>
    <property type="match status" value="1"/>
</dbReference>
<reference evidence="4" key="1">
    <citation type="submission" date="2025-08" db="UniProtKB">
        <authorList>
            <consortium name="Ensembl"/>
        </authorList>
    </citation>
    <scope>IDENTIFICATION</scope>
</reference>
<reference evidence="4" key="2">
    <citation type="submission" date="2025-09" db="UniProtKB">
        <authorList>
            <consortium name="Ensembl"/>
        </authorList>
    </citation>
    <scope>IDENTIFICATION</scope>
</reference>
<dbReference type="Proteomes" id="UP000694381">
    <property type="component" value="Unassembled WGS sequence"/>
</dbReference>